<sequence>MLLNNNTTFIKDLYKYFHITPVRVAYSINEQRNHVNELLLPIIKLASN</sequence>
<name>A0A0F3MFE9_9RICK</name>
<dbReference type="Gene3D" id="3.40.50.150">
    <property type="entry name" value="Vaccinia Virus protein VP39"/>
    <property type="match status" value="1"/>
</dbReference>
<accession>A0A0F3MFE9</accession>
<comment type="caution">
    <text evidence="1">The sequence shown here is derived from an EMBL/GenBank/DDBJ whole genome shotgun (WGS) entry which is preliminary data.</text>
</comment>
<dbReference type="PATRIC" id="fig|1359168.3.peg.1007"/>
<gene>
    <name evidence="1" type="ORF">OCHUTO_1132</name>
</gene>
<dbReference type="AlphaFoldDB" id="A0A0F3MFE9"/>
<dbReference type="EMBL" id="LANP01000045">
    <property type="protein sequence ID" value="KJV54503.1"/>
    <property type="molecule type" value="Genomic_DNA"/>
</dbReference>
<evidence type="ECO:0000313" key="2">
    <source>
        <dbReference type="Proteomes" id="UP000033616"/>
    </source>
</evidence>
<evidence type="ECO:0000313" key="1">
    <source>
        <dbReference type="EMBL" id="KJV54503.1"/>
    </source>
</evidence>
<organism evidence="1 2">
    <name type="scientific">Orientia chuto str. Dubai</name>
    <dbReference type="NCBI Taxonomy" id="1359168"/>
    <lineage>
        <taxon>Bacteria</taxon>
        <taxon>Pseudomonadati</taxon>
        <taxon>Pseudomonadota</taxon>
        <taxon>Alphaproteobacteria</taxon>
        <taxon>Rickettsiales</taxon>
        <taxon>Rickettsiaceae</taxon>
        <taxon>Rickettsieae</taxon>
        <taxon>Orientia</taxon>
    </lineage>
</organism>
<proteinExistence type="predicted"/>
<keyword evidence="1" id="KW-0489">Methyltransferase</keyword>
<dbReference type="GO" id="GO:0032259">
    <property type="term" value="P:methylation"/>
    <property type="evidence" value="ECO:0007669"/>
    <property type="project" value="UniProtKB-KW"/>
</dbReference>
<reference evidence="1 2" key="1">
    <citation type="submission" date="2015-02" db="EMBL/GenBank/DDBJ databases">
        <title>Genome Sequencing of Rickettsiales.</title>
        <authorList>
            <person name="Daugherty S.C."/>
            <person name="Su Q."/>
            <person name="Abolude K."/>
            <person name="Beier-Sexton M."/>
            <person name="Carlyon J.A."/>
            <person name="Carter R."/>
            <person name="Day N.P."/>
            <person name="Dumler S.J."/>
            <person name="Dyachenko V."/>
            <person name="Godinez A."/>
            <person name="Kurtti T.J."/>
            <person name="Lichay M."/>
            <person name="Mullins K.E."/>
            <person name="Ott S."/>
            <person name="Pappas-Brown V."/>
            <person name="Paris D.H."/>
            <person name="Patel P."/>
            <person name="Richards A.L."/>
            <person name="Sadzewicz L."/>
            <person name="Sears K."/>
            <person name="Seidman D."/>
            <person name="Sengamalay N."/>
            <person name="Stenos J."/>
            <person name="Tallon L.J."/>
            <person name="Vincent G."/>
            <person name="Fraser C.M."/>
            <person name="Munderloh U."/>
            <person name="Dunning-Hotopp J.C."/>
        </authorList>
    </citation>
    <scope>NUCLEOTIDE SEQUENCE [LARGE SCALE GENOMIC DNA]</scope>
    <source>
        <strain evidence="1 2">Fuller</strain>
    </source>
</reference>
<dbReference type="InterPro" id="IPR029063">
    <property type="entry name" value="SAM-dependent_MTases_sf"/>
</dbReference>
<dbReference type="Proteomes" id="UP000033616">
    <property type="component" value="Unassembled WGS sequence"/>
</dbReference>
<dbReference type="GO" id="GO:0008168">
    <property type="term" value="F:methyltransferase activity"/>
    <property type="evidence" value="ECO:0007669"/>
    <property type="project" value="UniProtKB-KW"/>
</dbReference>
<keyword evidence="1" id="KW-0808">Transferase</keyword>
<keyword evidence="2" id="KW-1185">Reference proteome</keyword>
<protein>
    <submittedName>
        <fullName evidence="1">Putative site-specific DNA adenine methylase</fullName>
    </submittedName>
</protein>